<dbReference type="NCBIfam" id="NF033545">
    <property type="entry name" value="transpos_IS630"/>
    <property type="match status" value="1"/>
</dbReference>
<proteinExistence type="predicted"/>
<dbReference type="SUPFAM" id="SSF53098">
    <property type="entry name" value="Ribonuclease H-like"/>
    <property type="match status" value="1"/>
</dbReference>
<comment type="caution">
    <text evidence="2">The sequence shown here is derived from an EMBL/GenBank/DDBJ whole genome shotgun (WGS) entry which is preliminary data.</text>
</comment>
<dbReference type="InterPro" id="IPR009057">
    <property type="entry name" value="Homeodomain-like_sf"/>
</dbReference>
<dbReference type="SUPFAM" id="SSF46689">
    <property type="entry name" value="Homeodomain-like"/>
    <property type="match status" value="1"/>
</dbReference>
<dbReference type="InterPro" id="IPR038717">
    <property type="entry name" value="Tc1-like_DDE_dom"/>
</dbReference>
<gene>
    <name evidence="2" type="ORF">Ahu01nite_078450</name>
</gene>
<accession>A0ABQ4A295</accession>
<dbReference type="InterPro" id="IPR052702">
    <property type="entry name" value="MscS-like_channel"/>
</dbReference>
<dbReference type="Gene3D" id="3.30.420.10">
    <property type="entry name" value="Ribonuclease H-like superfamily/Ribonuclease H"/>
    <property type="match status" value="1"/>
</dbReference>
<feature type="domain" description="Tc1-like transposase DDE" evidence="1">
    <location>
        <begin position="140"/>
        <end position="286"/>
    </location>
</feature>
<evidence type="ECO:0000313" key="3">
    <source>
        <dbReference type="Proteomes" id="UP000603200"/>
    </source>
</evidence>
<dbReference type="EMBL" id="BOMN01000112">
    <property type="protein sequence ID" value="GIE24743.1"/>
    <property type="molecule type" value="Genomic_DNA"/>
</dbReference>
<organism evidence="2 3">
    <name type="scientific">Winogradskya humida</name>
    <dbReference type="NCBI Taxonomy" id="113566"/>
    <lineage>
        <taxon>Bacteria</taxon>
        <taxon>Bacillati</taxon>
        <taxon>Actinomycetota</taxon>
        <taxon>Actinomycetes</taxon>
        <taxon>Micromonosporales</taxon>
        <taxon>Micromonosporaceae</taxon>
        <taxon>Winogradskya</taxon>
    </lineage>
</organism>
<dbReference type="Pfam" id="PF13358">
    <property type="entry name" value="DDE_3"/>
    <property type="match status" value="1"/>
</dbReference>
<dbReference type="Proteomes" id="UP000603200">
    <property type="component" value="Unassembled WGS sequence"/>
</dbReference>
<evidence type="ECO:0000313" key="2">
    <source>
        <dbReference type="EMBL" id="GIE24743.1"/>
    </source>
</evidence>
<reference evidence="2 3" key="1">
    <citation type="submission" date="2021-01" db="EMBL/GenBank/DDBJ databases">
        <title>Whole genome shotgun sequence of Actinoplanes humidus NBRC 14915.</title>
        <authorList>
            <person name="Komaki H."/>
            <person name="Tamura T."/>
        </authorList>
    </citation>
    <scope>NUCLEOTIDE SEQUENCE [LARGE SCALE GENOMIC DNA]</scope>
    <source>
        <strain evidence="2 3">NBRC 14915</strain>
    </source>
</reference>
<dbReference type="PANTHER" id="PTHR30347">
    <property type="entry name" value="POTASSIUM CHANNEL RELATED"/>
    <property type="match status" value="1"/>
</dbReference>
<protein>
    <submittedName>
        <fullName evidence="2">IS630 family transposase</fullName>
    </submittedName>
</protein>
<dbReference type="PANTHER" id="PTHR30347:SF1">
    <property type="entry name" value="MECHANOSENSITIVE CHANNEL MSCK"/>
    <property type="match status" value="1"/>
</dbReference>
<dbReference type="InterPro" id="IPR012337">
    <property type="entry name" value="RNaseH-like_sf"/>
</dbReference>
<dbReference type="Pfam" id="PF13565">
    <property type="entry name" value="HTH_32"/>
    <property type="match status" value="1"/>
</dbReference>
<evidence type="ECO:0000259" key="1">
    <source>
        <dbReference type="Pfam" id="PF13358"/>
    </source>
</evidence>
<dbReference type="InterPro" id="IPR036397">
    <property type="entry name" value="RNaseH_sf"/>
</dbReference>
<name>A0ABQ4A295_9ACTN</name>
<dbReference type="InterPro" id="IPR047655">
    <property type="entry name" value="Transpos_IS630-like"/>
</dbReference>
<keyword evidence="3" id="KW-1185">Reference proteome</keyword>
<sequence length="326" mass="36671">MVLLAAEGLPNAEIGRQVGMTRQTVIAWRARYETGGMGALADLPRSGRPPVIDESSVITSTLNPPPDVLGVTHWSARLLSDYLTRGGKPVSFAEVARIWRDWGLQPHRAETFKFSTDPQLEAKIRDVVGLYLDPPANAVVVCVDEKSQIQALDRTAPLLPMRFDQAEKRTHDYKRHGTTTLFAALEVATGKITADACYQRHRNGEFLAFLKQVAKAHQRVKLHVVADNYSTHNHPNVKAWLAKNPRITMHFTPTSASWMNMVEIFFGIITRQAIRRGTFTSVSDLIGAIRTFIDAYNQRCEPFRWTKTADQILTKANRQKTSDTRH</sequence>